<keyword evidence="1" id="KW-0808">Transferase</keyword>
<dbReference type="SUPFAM" id="SSF48452">
    <property type="entry name" value="TPR-like"/>
    <property type="match status" value="2"/>
</dbReference>
<dbReference type="InterPro" id="IPR017441">
    <property type="entry name" value="Protein_kinase_ATP_BS"/>
</dbReference>
<dbReference type="InterPro" id="IPR000719">
    <property type="entry name" value="Prot_kinase_dom"/>
</dbReference>
<keyword evidence="4 5" id="KW-0067">ATP-binding</keyword>
<evidence type="ECO:0000313" key="8">
    <source>
        <dbReference type="Proteomes" id="UP001139031"/>
    </source>
</evidence>
<dbReference type="Pfam" id="PF13424">
    <property type="entry name" value="TPR_12"/>
    <property type="match status" value="2"/>
</dbReference>
<name>A0ABS7TXE2_9BACT</name>
<keyword evidence="3 7" id="KW-0418">Kinase</keyword>
<feature type="binding site" evidence="5">
    <location>
        <position position="42"/>
    </location>
    <ligand>
        <name>ATP</name>
        <dbReference type="ChEBI" id="CHEBI:30616"/>
    </ligand>
</feature>
<sequence length="915" mass="96754">MTEGAEPAAIGPFVVLRKLGEGGMGIVYAGYDVALDRKVALKLIRRSLIDRSEVRARMVREAQAMARLSHPNVVQVYQVGEHRDEIYVAMEYVEGQTLTSWLHAEKRPWQLVLRTVIAAGRGLAAAHAAGLVHRDFKPDNVLVSKDGRPCVLDFGLVHAESGPALPLGHVDVRTSATGLPTISRMTTQPSMGAPMLATGPGQSDRADILDIRLTRAGKALGTPAYMSPEQHFGDEAVGPASDQFSFSTTLYEALYGARPFPGTTWEEIKREVRRGVVPPPPRDSAVPGRIFRIIVRGLAPTPDMRWPSLEHMLDALERDPRKTVLRVAGIVAVAGAAAAGSYAVALSQREASMQCKGAAAELVGVWDDARAAAAERAFIATGSPFAADTWRRVDARLDAYALAWTEGRTHACEAHASGSQSTPLFDLRTACLSRRRAYLSALVDVFVAADRSVIENAVQATAALPSLDSCADADALLAAVAPPDDPHTAAQVEARRAQLARAAALEGTGQYAEGLQIAREVRAAAAELHYPPLTAEAALGEGNLLMAVARAEEAEVALTAALKLGLVHGLDVVAAEAAARRVFALGVGLGQRVAALAGEAVAEALVERARDDGRTAALLHNNLGAVYELDDTAARARQHYMRTLELLGRRAGAGDPLIAAVHHNLGGLLRHEGKLDEGRSHYSQAITLFSEILGEQHPMVAHPIGGVADIDVLQGRRDDAAAGYRRALALMEATYGLQHLYLLHPLVGLGKVALADGALDAAAVEFRRAVAIGEQIGSTHELYAEALVGLADCVVAADAPEARTLLARAVTVYEADGGPKNPAIAPIAVRAGQLAAAAGDSAAARTWFERVLADATGPKGHSETRSQAALELARMHTAAGERKRACELLLDARVGLPAGDPRLAEIDAMHAACGR</sequence>
<dbReference type="GO" id="GO:0016301">
    <property type="term" value="F:kinase activity"/>
    <property type="evidence" value="ECO:0007669"/>
    <property type="project" value="UniProtKB-KW"/>
</dbReference>
<evidence type="ECO:0000256" key="2">
    <source>
        <dbReference type="ARBA" id="ARBA00022741"/>
    </source>
</evidence>
<dbReference type="Gene3D" id="1.25.40.10">
    <property type="entry name" value="Tetratricopeptide repeat domain"/>
    <property type="match status" value="2"/>
</dbReference>
<reference evidence="7" key="1">
    <citation type="submission" date="2021-08" db="EMBL/GenBank/DDBJ databases">
        <authorList>
            <person name="Stevens D.C."/>
        </authorList>
    </citation>
    <scope>NUCLEOTIDE SEQUENCE</scope>
    <source>
        <strain evidence="7">DSM 53165</strain>
    </source>
</reference>
<dbReference type="PROSITE" id="PS50011">
    <property type="entry name" value="PROTEIN_KINASE_DOM"/>
    <property type="match status" value="1"/>
</dbReference>
<dbReference type="PANTHER" id="PTHR43289:SF34">
    <property type="entry name" value="SERINE_THREONINE-PROTEIN KINASE YBDM-RELATED"/>
    <property type="match status" value="1"/>
</dbReference>
<keyword evidence="2 5" id="KW-0547">Nucleotide-binding</keyword>
<evidence type="ECO:0000256" key="5">
    <source>
        <dbReference type="PROSITE-ProRule" id="PRU10141"/>
    </source>
</evidence>
<dbReference type="InterPro" id="IPR011009">
    <property type="entry name" value="Kinase-like_dom_sf"/>
</dbReference>
<dbReference type="PROSITE" id="PS00108">
    <property type="entry name" value="PROTEIN_KINASE_ST"/>
    <property type="match status" value="1"/>
</dbReference>
<dbReference type="InterPro" id="IPR008271">
    <property type="entry name" value="Ser/Thr_kinase_AS"/>
</dbReference>
<evidence type="ECO:0000256" key="1">
    <source>
        <dbReference type="ARBA" id="ARBA00022679"/>
    </source>
</evidence>
<dbReference type="RefSeq" id="WP_224194580.1">
    <property type="nucleotide sequence ID" value="NZ_JAIRAU010000035.1"/>
</dbReference>
<evidence type="ECO:0000256" key="3">
    <source>
        <dbReference type="ARBA" id="ARBA00022777"/>
    </source>
</evidence>
<dbReference type="PANTHER" id="PTHR43289">
    <property type="entry name" value="MITOGEN-ACTIVATED PROTEIN KINASE KINASE KINASE 20-RELATED"/>
    <property type="match status" value="1"/>
</dbReference>
<protein>
    <submittedName>
        <fullName evidence="7">Serine/threonine-protein kinase</fullName>
    </submittedName>
</protein>
<dbReference type="InterPro" id="IPR011990">
    <property type="entry name" value="TPR-like_helical_dom_sf"/>
</dbReference>
<feature type="domain" description="Protein kinase" evidence="6">
    <location>
        <begin position="13"/>
        <end position="317"/>
    </location>
</feature>
<gene>
    <name evidence="7" type="ORF">K7C98_26585</name>
</gene>
<evidence type="ECO:0000256" key="4">
    <source>
        <dbReference type="ARBA" id="ARBA00022840"/>
    </source>
</evidence>
<evidence type="ECO:0000313" key="7">
    <source>
        <dbReference type="EMBL" id="MBZ5712826.1"/>
    </source>
</evidence>
<dbReference type="SUPFAM" id="SSF56112">
    <property type="entry name" value="Protein kinase-like (PK-like)"/>
    <property type="match status" value="1"/>
</dbReference>
<dbReference type="PROSITE" id="PS00107">
    <property type="entry name" value="PROTEIN_KINASE_ATP"/>
    <property type="match status" value="1"/>
</dbReference>
<proteinExistence type="predicted"/>
<dbReference type="EMBL" id="JAIRAU010000035">
    <property type="protein sequence ID" value="MBZ5712826.1"/>
    <property type="molecule type" value="Genomic_DNA"/>
</dbReference>
<dbReference type="Proteomes" id="UP001139031">
    <property type="component" value="Unassembled WGS sequence"/>
</dbReference>
<evidence type="ECO:0000259" key="6">
    <source>
        <dbReference type="PROSITE" id="PS50011"/>
    </source>
</evidence>
<dbReference type="Pfam" id="PF00069">
    <property type="entry name" value="Pkinase"/>
    <property type="match status" value="1"/>
</dbReference>
<keyword evidence="8" id="KW-1185">Reference proteome</keyword>
<dbReference type="Gene3D" id="1.10.510.10">
    <property type="entry name" value="Transferase(Phosphotransferase) domain 1"/>
    <property type="match status" value="1"/>
</dbReference>
<accession>A0ABS7TXE2</accession>
<dbReference type="Gene3D" id="3.30.200.20">
    <property type="entry name" value="Phosphorylase Kinase, domain 1"/>
    <property type="match status" value="1"/>
</dbReference>
<dbReference type="CDD" id="cd14014">
    <property type="entry name" value="STKc_PknB_like"/>
    <property type="match status" value="1"/>
</dbReference>
<organism evidence="7 8">
    <name type="scientific">Nannocystis pusilla</name>
    <dbReference type="NCBI Taxonomy" id="889268"/>
    <lineage>
        <taxon>Bacteria</taxon>
        <taxon>Pseudomonadati</taxon>
        <taxon>Myxococcota</taxon>
        <taxon>Polyangia</taxon>
        <taxon>Nannocystales</taxon>
        <taxon>Nannocystaceae</taxon>
        <taxon>Nannocystis</taxon>
    </lineage>
</organism>
<comment type="caution">
    <text evidence="7">The sequence shown here is derived from an EMBL/GenBank/DDBJ whole genome shotgun (WGS) entry which is preliminary data.</text>
</comment>